<dbReference type="EMBL" id="WQLW01000002">
    <property type="protein sequence ID" value="MVO08227.1"/>
    <property type="molecule type" value="Genomic_DNA"/>
</dbReference>
<proteinExistence type="predicted"/>
<evidence type="ECO:0000256" key="3">
    <source>
        <dbReference type="ARBA" id="ARBA00023163"/>
    </source>
</evidence>
<evidence type="ECO:0000313" key="5">
    <source>
        <dbReference type="EMBL" id="MVO08227.1"/>
    </source>
</evidence>
<dbReference type="InterPro" id="IPR036390">
    <property type="entry name" value="WH_DNA-bd_sf"/>
</dbReference>
<dbReference type="PANTHER" id="PTHR33204">
    <property type="entry name" value="TRANSCRIPTIONAL REGULATOR, MARR FAMILY"/>
    <property type="match status" value="1"/>
</dbReference>
<dbReference type="PROSITE" id="PS51118">
    <property type="entry name" value="HTH_HXLR"/>
    <property type="match status" value="1"/>
</dbReference>
<protein>
    <submittedName>
        <fullName evidence="5">Transcriptional regulator</fullName>
    </submittedName>
</protein>
<feature type="domain" description="HTH hxlR-type" evidence="4">
    <location>
        <begin position="13"/>
        <end position="111"/>
    </location>
</feature>
<dbReference type="RefSeq" id="WP_140996623.1">
    <property type="nucleotide sequence ID" value="NZ_VDCZ01000002.1"/>
</dbReference>
<dbReference type="AlphaFoldDB" id="A0A6I4IS22"/>
<dbReference type="InterPro" id="IPR002577">
    <property type="entry name" value="HTH_HxlR"/>
</dbReference>
<reference evidence="6" key="1">
    <citation type="submission" date="2019-05" db="EMBL/GenBank/DDBJ databases">
        <title>Flavobacterium profundi sp. nov., isolated from a deep-sea seamount.</title>
        <authorList>
            <person name="Zhang D.-C."/>
        </authorList>
    </citation>
    <scope>NUCLEOTIDE SEQUENCE [LARGE SCALE GENOMIC DNA]</scope>
    <source>
        <strain evidence="6">TP390</strain>
    </source>
</reference>
<keyword evidence="1" id="KW-0805">Transcription regulation</keyword>
<comment type="caution">
    <text evidence="5">The sequence shown here is derived from an EMBL/GenBank/DDBJ whole genome shotgun (WGS) entry which is preliminary data.</text>
</comment>
<gene>
    <name evidence="5" type="ORF">GOQ30_03490</name>
</gene>
<dbReference type="InterPro" id="IPR036388">
    <property type="entry name" value="WH-like_DNA-bd_sf"/>
</dbReference>
<evidence type="ECO:0000256" key="1">
    <source>
        <dbReference type="ARBA" id="ARBA00023015"/>
    </source>
</evidence>
<name>A0A6I4IS22_9FLAO</name>
<dbReference type="Gene3D" id="1.10.10.10">
    <property type="entry name" value="Winged helix-like DNA-binding domain superfamily/Winged helix DNA-binding domain"/>
    <property type="match status" value="1"/>
</dbReference>
<dbReference type="OrthoDB" id="9797599at2"/>
<evidence type="ECO:0000256" key="2">
    <source>
        <dbReference type="ARBA" id="ARBA00023125"/>
    </source>
</evidence>
<accession>A0A6I4IS22</accession>
<dbReference type="Proteomes" id="UP000431264">
    <property type="component" value="Unassembled WGS sequence"/>
</dbReference>
<dbReference type="PANTHER" id="PTHR33204:SF29">
    <property type="entry name" value="TRANSCRIPTIONAL REGULATOR"/>
    <property type="match status" value="1"/>
</dbReference>
<evidence type="ECO:0000313" key="6">
    <source>
        <dbReference type="Proteomes" id="UP000431264"/>
    </source>
</evidence>
<evidence type="ECO:0000259" key="4">
    <source>
        <dbReference type="PROSITE" id="PS51118"/>
    </source>
</evidence>
<keyword evidence="3" id="KW-0804">Transcription</keyword>
<dbReference type="SUPFAM" id="SSF46785">
    <property type="entry name" value="Winged helix' DNA-binding domain"/>
    <property type="match status" value="1"/>
</dbReference>
<organism evidence="5 6">
    <name type="scientific">Flavobacterium profundi</name>
    <dbReference type="NCBI Taxonomy" id="1774945"/>
    <lineage>
        <taxon>Bacteria</taxon>
        <taxon>Pseudomonadati</taxon>
        <taxon>Bacteroidota</taxon>
        <taxon>Flavobacteriia</taxon>
        <taxon>Flavobacteriales</taxon>
        <taxon>Flavobacteriaceae</taxon>
        <taxon>Flavobacterium</taxon>
    </lineage>
</organism>
<sequence>MVTKEEKTTQNPCPVSAMVALIGGKWKPIILYCLRSDTRRFGEIATRIPTISRKVLTDQLKELEQDQLIIREQFNETPPRVEYSLSELGKSMAPVLAAMEKWGTENILNKHL</sequence>
<dbReference type="GO" id="GO:0003677">
    <property type="term" value="F:DNA binding"/>
    <property type="evidence" value="ECO:0007669"/>
    <property type="project" value="UniProtKB-KW"/>
</dbReference>
<dbReference type="Pfam" id="PF01638">
    <property type="entry name" value="HxlR"/>
    <property type="match status" value="1"/>
</dbReference>
<keyword evidence="6" id="KW-1185">Reference proteome</keyword>
<keyword evidence="2" id="KW-0238">DNA-binding</keyword>